<evidence type="ECO:0000259" key="1">
    <source>
        <dbReference type="Pfam" id="PF07683"/>
    </source>
</evidence>
<dbReference type="InterPro" id="IPR011629">
    <property type="entry name" value="CobW-like_C"/>
</dbReference>
<dbReference type="Gene3D" id="3.40.50.300">
    <property type="entry name" value="P-loop containing nucleotide triphosphate hydrolases"/>
    <property type="match status" value="1"/>
</dbReference>
<proteinExistence type="predicted"/>
<dbReference type="SUPFAM" id="SSF52540">
    <property type="entry name" value="P-loop containing nucleoside triphosphate hydrolases"/>
    <property type="match status" value="1"/>
</dbReference>
<dbReference type="InterPro" id="IPR027417">
    <property type="entry name" value="P-loop_NTPase"/>
</dbReference>
<dbReference type="RefSeq" id="WP_190405587.1">
    <property type="nucleotide sequence ID" value="NZ_JACJRF010000003.1"/>
</dbReference>
<feature type="domain" description="CobW C-terminal" evidence="1">
    <location>
        <begin position="146"/>
        <end position="234"/>
    </location>
</feature>
<protein>
    <submittedName>
        <fullName evidence="2">GTP-binding protein</fullName>
    </submittedName>
</protein>
<evidence type="ECO:0000313" key="3">
    <source>
        <dbReference type="Proteomes" id="UP000607281"/>
    </source>
</evidence>
<gene>
    <name evidence="2" type="ORF">H6G18_02960</name>
</gene>
<name>A0ABR8CMS6_9NOST</name>
<dbReference type="EMBL" id="JACJRF010000003">
    <property type="protein sequence ID" value="MBD2343110.1"/>
    <property type="molecule type" value="Genomic_DNA"/>
</dbReference>
<sequence>MSLPTIIVVAGPAGCGKTTWICQQIQNTTSNENVIYFSPGTGKVPIDQTRLGAECPEVKVFSDGQEVEFLTKLATADNVYIELGFYLELNAIQPILNHLPYQAVAVLPPHLQDSEYHAWAEKTIVGANIDTNMTPTKLWRVPSTGQVIDEDSLKEFWYEITHGAYGTVNRAKGIFDVADGRSLYADFVAGIPATDFWELDLPRHLEGRPQRFSGIEVLGQNLDESAMRQTLADCYLTDSAIAQYQEQVTQILLEETIQ</sequence>
<keyword evidence="3" id="KW-1185">Reference proteome</keyword>
<dbReference type="SUPFAM" id="SSF90002">
    <property type="entry name" value="Hypothetical protein YjiA, C-terminal domain"/>
    <property type="match status" value="1"/>
</dbReference>
<comment type="caution">
    <text evidence="2">The sequence shown here is derived from an EMBL/GenBank/DDBJ whole genome shotgun (WGS) entry which is preliminary data.</text>
</comment>
<organism evidence="2 3">
    <name type="scientific">Anabaena subtropica FACHB-260</name>
    <dbReference type="NCBI Taxonomy" id="2692884"/>
    <lineage>
        <taxon>Bacteria</taxon>
        <taxon>Bacillati</taxon>
        <taxon>Cyanobacteriota</taxon>
        <taxon>Cyanophyceae</taxon>
        <taxon>Nostocales</taxon>
        <taxon>Nostocaceae</taxon>
        <taxon>Anabaena</taxon>
    </lineage>
</organism>
<dbReference type="Proteomes" id="UP000607281">
    <property type="component" value="Unassembled WGS sequence"/>
</dbReference>
<evidence type="ECO:0000313" key="2">
    <source>
        <dbReference type="EMBL" id="MBD2343110.1"/>
    </source>
</evidence>
<dbReference type="Pfam" id="PF07683">
    <property type="entry name" value="CobW_C"/>
    <property type="match status" value="1"/>
</dbReference>
<reference evidence="2 3" key="1">
    <citation type="journal article" date="2020" name="ISME J.">
        <title>Comparative genomics reveals insights into cyanobacterial evolution and habitat adaptation.</title>
        <authorList>
            <person name="Chen M.Y."/>
            <person name="Teng W.K."/>
            <person name="Zhao L."/>
            <person name="Hu C.X."/>
            <person name="Zhou Y.K."/>
            <person name="Han B.P."/>
            <person name="Song L.R."/>
            <person name="Shu W.S."/>
        </authorList>
    </citation>
    <scope>NUCLEOTIDE SEQUENCE [LARGE SCALE GENOMIC DNA]</scope>
    <source>
        <strain evidence="2 3">FACHB-260</strain>
    </source>
</reference>
<accession>A0ABR8CMS6</accession>